<dbReference type="Gene3D" id="2.60.40.10">
    <property type="entry name" value="Immunoglobulins"/>
    <property type="match status" value="2"/>
</dbReference>
<dbReference type="AlphaFoldDB" id="A0A317FIT1"/>
<protein>
    <recommendedName>
        <fullName evidence="3">SD-repeat containing protein B domain-containing protein</fullName>
    </recommendedName>
</protein>
<dbReference type="InterPro" id="IPR013783">
    <property type="entry name" value="Ig-like_fold"/>
</dbReference>
<proteinExistence type="predicted"/>
<evidence type="ECO:0008006" key="3">
    <source>
        <dbReference type="Google" id="ProtNLM"/>
    </source>
</evidence>
<dbReference type="Proteomes" id="UP000245765">
    <property type="component" value="Unassembled WGS sequence"/>
</dbReference>
<evidence type="ECO:0000313" key="2">
    <source>
        <dbReference type="Proteomes" id="UP000245765"/>
    </source>
</evidence>
<dbReference type="InterPro" id="IPR018247">
    <property type="entry name" value="EF_Hand_1_Ca_BS"/>
</dbReference>
<dbReference type="SUPFAM" id="SSF117074">
    <property type="entry name" value="Hypothetical protein PA1324"/>
    <property type="match status" value="1"/>
</dbReference>
<dbReference type="PROSITE" id="PS00018">
    <property type="entry name" value="EF_HAND_1"/>
    <property type="match status" value="1"/>
</dbReference>
<accession>A0A317FIT1</accession>
<comment type="caution">
    <text evidence="1">The sequence shown here is derived from an EMBL/GenBank/DDBJ whole genome shotgun (WGS) entry which is preliminary data.</text>
</comment>
<dbReference type="EMBL" id="QGNA01000001">
    <property type="protein sequence ID" value="PWS38523.1"/>
    <property type="molecule type" value="Genomic_DNA"/>
</dbReference>
<dbReference type="RefSeq" id="WP_109869144.1">
    <property type="nucleotide sequence ID" value="NZ_QGNA01000001.1"/>
</dbReference>
<sequence>MSTTLSLFNGYATVTIEEDDFTSDMYSDLKVTVTINDPYGGDIRGIFFDFDPDSPLFTWLYSLSITGADITEIQREEDGVVNLGGGANMEGDAANGTDDLCDPNAVVAFDLGVEIGTSGASPDYFETTSIVISLADTNLTLDDLIESIVGLRVMSVTGVEGTNSLKLVGEFCEPPVTDLLISGTKYHDLNGNGVIEDGDIGLAGVTIFIDANDNGMFDADELSTVTADDGTWLIIIPGADLDDLTGKFVLEVGPDGYYQTLGMAGYAVDPQENAGLDFANTQYGSVSATKYLDADGNGMVDEGEEPITGWTFRLSYTQDGMDYVSYATDGGAGDADGAANGTVVFADMLKVGTSYVIAEQLLDGTWYRTNGSDLDEDGSIGTSGEDDSFDFLNAQYGSVSATKYLDANGNGEVDGDEGPLTGWTFRLSYTQDGMDYVSYATDGGAGDADGAANGTVVFADMLKVGTSYVIAEQLLDGTWYRTNGSDLDEDGSIGTSGEDDSFDFLNAQYGSVSATKYLDANGNGEVDGDEGPLTGWTFRLSYTQDGMDYVSYATDGGAGDADGATNGTVVFADMLKVGTAYIIEELALPDVWYRTNGSAGDDFDEEGSIGTSGEADSFDFLNTQFGSISGTKFIDSNGFGSGGELTAGVGWTINLYADANDNGAVDEGETLVAFTTTDDDGNYSFFGLTLGNYVVQEVQQDGYMNQTAMEVGADLTTSGQAIEDIDFTNFELENGTAQTPGFWRNWPAKFNQETHDEFAAAGFPTMTQTTTNGYELYFGVNARGATQSTSFAQALTATGGGESAFLRASAAGFANAATNEINYQIDEYQLYMFAGQDQAKLDGWLTILYNIADYSNDLDGGDYITVADIRALVSDIYSPGGDYTRTTADFTAVASALDAMNNMQHLDSSAIIA</sequence>
<evidence type="ECO:0000313" key="1">
    <source>
        <dbReference type="EMBL" id="PWS38523.1"/>
    </source>
</evidence>
<reference evidence="2" key="1">
    <citation type="submission" date="2018-05" db="EMBL/GenBank/DDBJ databases">
        <authorList>
            <person name="Du Z."/>
            <person name="Wang X."/>
        </authorList>
    </citation>
    <scope>NUCLEOTIDE SEQUENCE [LARGE SCALE GENOMIC DNA]</scope>
    <source>
        <strain evidence="2">CQN31</strain>
    </source>
</reference>
<gene>
    <name evidence="1" type="ORF">DFH01_04380</name>
</gene>
<dbReference type="OrthoDB" id="7877320at2"/>
<organism evidence="1 2">
    <name type="scientific">Falsiroseomonas bella</name>
    <dbReference type="NCBI Taxonomy" id="2184016"/>
    <lineage>
        <taxon>Bacteria</taxon>
        <taxon>Pseudomonadati</taxon>
        <taxon>Pseudomonadota</taxon>
        <taxon>Alphaproteobacteria</taxon>
        <taxon>Acetobacterales</taxon>
        <taxon>Roseomonadaceae</taxon>
        <taxon>Falsiroseomonas</taxon>
    </lineage>
</organism>
<keyword evidence="2" id="KW-1185">Reference proteome</keyword>
<name>A0A317FIT1_9PROT</name>